<evidence type="ECO:0000259" key="3">
    <source>
        <dbReference type="PROSITE" id="PS50851"/>
    </source>
</evidence>
<gene>
    <name evidence="4" type="ordered locus">Marme_3209</name>
</gene>
<proteinExistence type="predicted"/>
<feature type="domain" description="CheW-like" evidence="3">
    <location>
        <begin position="292"/>
        <end position="430"/>
    </location>
</feature>
<feature type="coiled-coil region" evidence="1">
    <location>
        <begin position="180"/>
        <end position="207"/>
    </location>
</feature>
<accession>F2K3I6</accession>
<sequence length="443" mass="49044">MVMKDTKTQEQELVGPQKALQRYLDDLLQDATEPSMSAELLVENTLPSEEQLAEEPDTVSEDLSFQEELGDLQTNDAALEENEHNSSDSLNDEEGELDALDLSFADFEAAIQPLQQEYEAVSESTVATATVEEDSLGLGLTVGTSELLSMDEQLSEASTLEDLPTEALDAEALEIEDAVEEHAEVVLSSLEDETESLEELAPEMEVDWPSEMAALDSVVSEDFDSDSVESVVENNLAESSLADSDVVDRTVVESDVVDVEAIEPESIADVEPELELKKQVAPTDPLPWAQSRFECLLFYVGKLKLAVPLVELGGIHQGNDEKLTAIFGQPKWFLGMSNVGEFNLRTVDTAKWVMPDHYEGELKEHFKFVIQLDRSDWGLACESVAEAITLEPSAVKWRSDRSRRPWLAGTVIDHMCAILDVQGFITLLEDPDNGFRKHLKHVD</sequence>
<dbReference type="InterPro" id="IPR002545">
    <property type="entry name" value="CheW-lke_dom"/>
</dbReference>
<dbReference type="GO" id="GO:0007165">
    <property type="term" value="P:signal transduction"/>
    <property type="evidence" value="ECO:0007669"/>
    <property type="project" value="InterPro"/>
</dbReference>
<dbReference type="KEGG" id="mme:Marme_3209"/>
<evidence type="ECO:0000256" key="1">
    <source>
        <dbReference type="SAM" id="Coils"/>
    </source>
</evidence>
<name>F2K3I6_MARM1</name>
<evidence type="ECO:0000256" key="2">
    <source>
        <dbReference type="SAM" id="MobiDB-lite"/>
    </source>
</evidence>
<organism evidence="4 5">
    <name type="scientific">Marinomonas mediterranea (strain ATCC 700492 / JCM 21426 / NBRC 103028 / MMB-1)</name>
    <dbReference type="NCBI Taxonomy" id="717774"/>
    <lineage>
        <taxon>Bacteria</taxon>
        <taxon>Pseudomonadati</taxon>
        <taxon>Pseudomonadota</taxon>
        <taxon>Gammaproteobacteria</taxon>
        <taxon>Oceanospirillales</taxon>
        <taxon>Oceanospirillaceae</taxon>
        <taxon>Marinomonas</taxon>
    </lineage>
</organism>
<dbReference type="eggNOG" id="COG0835">
    <property type="taxonomic scope" value="Bacteria"/>
</dbReference>
<dbReference type="SMART" id="SM00260">
    <property type="entry name" value="CheW"/>
    <property type="match status" value="1"/>
</dbReference>
<dbReference type="HOGENOM" id="CLU_062232_1_0_6"/>
<dbReference type="InterPro" id="IPR036061">
    <property type="entry name" value="CheW-like_dom_sf"/>
</dbReference>
<dbReference type="AlphaFoldDB" id="F2K3I6"/>
<dbReference type="EMBL" id="CP002583">
    <property type="protein sequence ID" value="ADZ92425.1"/>
    <property type="molecule type" value="Genomic_DNA"/>
</dbReference>
<dbReference type="PROSITE" id="PS50851">
    <property type="entry name" value="CHEW"/>
    <property type="match status" value="1"/>
</dbReference>
<dbReference type="Pfam" id="PF01584">
    <property type="entry name" value="CheW"/>
    <property type="match status" value="1"/>
</dbReference>
<evidence type="ECO:0000313" key="5">
    <source>
        <dbReference type="Proteomes" id="UP000001062"/>
    </source>
</evidence>
<dbReference type="GO" id="GO:0006935">
    <property type="term" value="P:chemotaxis"/>
    <property type="evidence" value="ECO:0007669"/>
    <property type="project" value="InterPro"/>
</dbReference>
<reference evidence="4 5" key="1">
    <citation type="journal article" date="2012" name="Stand. Genomic Sci.">
        <title>Complete genome sequence of the melanogenic marine bacterium Marinomonas mediterranea type strain (MMB-1(T)).</title>
        <authorList>
            <person name="Lucas-Elio P."/>
            <person name="Goodwin L."/>
            <person name="Woyke T."/>
            <person name="Pitluck S."/>
            <person name="Nolan M."/>
            <person name="Kyrpides N.C."/>
            <person name="Detter J.C."/>
            <person name="Copeland A."/>
            <person name="Teshima H."/>
            <person name="Bruce D."/>
            <person name="Detter C."/>
            <person name="Tapia R."/>
            <person name="Han S."/>
            <person name="Land M.L."/>
            <person name="Ivanova N."/>
            <person name="Mikhailova N."/>
            <person name="Johnston A.W."/>
            <person name="Sanchez-Amat A."/>
        </authorList>
    </citation>
    <scope>NUCLEOTIDE SEQUENCE [LARGE SCALE GENOMIC DNA]</scope>
    <source>
        <strain evidence="5">ATCC 700492 / JCM 21426 / NBRC 103028 / MMB-1</strain>
    </source>
</reference>
<keyword evidence="5" id="KW-1185">Reference proteome</keyword>
<dbReference type="SUPFAM" id="SSF50341">
    <property type="entry name" value="CheW-like"/>
    <property type="match status" value="1"/>
</dbReference>
<dbReference type="STRING" id="717774.Marme_3209"/>
<dbReference type="PATRIC" id="fig|717774.3.peg.3302"/>
<feature type="compositionally biased region" description="Acidic residues" evidence="2">
    <location>
        <begin position="51"/>
        <end position="70"/>
    </location>
</feature>
<keyword evidence="1" id="KW-0175">Coiled coil</keyword>
<feature type="region of interest" description="Disordered" evidence="2">
    <location>
        <begin position="46"/>
        <end position="96"/>
    </location>
</feature>
<protein>
    <submittedName>
        <fullName evidence="4">CheW domain protein</fullName>
    </submittedName>
</protein>
<evidence type="ECO:0000313" key="4">
    <source>
        <dbReference type="EMBL" id="ADZ92425.1"/>
    </source>
</evidence>
<dbReference type="Proteomes" id="UP000001062">
    <property type="component" value="Chromosome"/>
</dbReference>